<feature type="region of interest" description="Disordered" evidence="1">
    <location>
        <begin position="292"/>
        <end position="523"/>
    </location>
</feature>
<feature type="compositionally biased region" description="Low complexity" evidence="1">
    <location>
        <begin position="466"/>
        <end position="476"/>
    </location>
</feature>
<dbReference type="EMBL" id="ML996694">
    <property type="protein sequence ID" value="KAF2400668.1"/>
    <property type="molecule type" value="Genomic_DNA"/>
</dbReference>
<feature type="region of interest" description="Disordered" evidence="1">
    <location>
        <begin position="57"/>
        <end position="194"/>
    </location>
</feature>
<dbReference type="AlphaFoldDB" id="A0A6G1HX86"/>
<feature type="region of interest" description="Disordered" evidence="1">
    <location>
        <begin position="1"/>
        <end position="27"/>
    </location>
</feature>
<dbReference type="GO" id="GO:0005634">
    <property type="term" value="C:nucleus"/>
    <property type="evidence" value="ECO:0007669"/>
    <property type="project" value="TreeGrafter"/>
</dbReference>
<feature type="region of interest" description="Disordered" evidence="1">
    <location>
        <begin position="229"/>
        <end position="251"/>
    </location>
</feature>
<organism evidence="3 4">
    <name type="scientific">Trichodelitschia bisporula</name>
    <dbReference type="NCBI Taxonomy" id="703511"/>
    <lineage>
        <taxon>Eukaryota</taxon>
        <taxon>Fungi</taxon>
        <taxon>Dikarya</taxon>
        <taxon>Ascomycota</taxon>
        <taxon>Pezizomycotina</taxon>
        <taxon>Dothideomycetes</taxon>
        <taxon>Dothideomycetes incertae sedis</taxon>
        <taxon>Phaeotrichales</taxon>
        <taxon>Phaeotrichaceae</taxon>
        <taxon>Trichodelitschia</taxon>
    </lineage>
</organism>
<dbReference type="PANTHER" id="PTHR13275:SF4">
    <property type="entry name" value="VACUOLAR PROTEIN SORTING-ASSOCIATED PROTEIN 72 HOMOLOG"/>
    <property type="match status" value="1"/>
</dbReference>
<dbReference type="OrthoDB" id="3942062at2759"/>
<name>A0A6G1HX86_9PEZI</name>
<proteinExistence type="predicted"/>
<protein>
    <submittedName>
        <fullName evidence="3">YL1-domain-containing protein</fullName>
    </submittedName>
</protein>
<evidence type="ECO:0000259" key="2">
    <source>
        <dbReference type="Pfam" id="PF05764"/>
    </source>
</evidence>
<feature type="compositionally biased region" description="Low complexity" evidence="1">
    <location>
        <begin position="121"/>
        <end position="149"/>
    </location>
</feature>
<dbReference type="PANTHER" id="PTHR13275">
    <property type="entry name" value="YL-1 PROTEIN TRANSCRIPTION FACTOR-LIKE 1"/>
    <property type="match status" value="1"/>
</dbReference>
<feature type="compositionally biased region" description="Pro residues" evidence="1">
    <location>
        <begin position="440"/>
        <end position="465"/>
    </location>
</feature>
<feature type="compositionally biased region" description="Basic and acidic residues" evidence="1">
    <location>
        <begin position="184"/>
        <end position="194"/>
    </location>
</feature>
<evidence type="ECO:0000313" key="3">
    <source>
        <dbReference type="EMBL" id="KAF2400668.1"/>
    </source>
</evidence>
<feature type="compositionally biased region" description="Polar residues" evidence="1">
    <location>
        <begin position="359"/>
        <end position="392"/>
    </location>
</feature>
<gene>
    <name evidence="3" type="ORF">EJ06DRAFT_401967</name>
</gene>
<keyword evidence="4" id="KW-1185">Reference proteome</keyword>
<feature type="compositionally biased region" description="Basic and acidic residues" evidence="1">
    <location>
        <begin position="239"/>
        <end position="251"/>
    </location>
</feature>
<accession>A0A6G1HX86</accession>
<feature type="domain" description="Vps72/YL1 N-terminal" evidence="2">
    <location>
        <begin position="19"/>
        <end position="273"/>
    </location>
</feature>
<feature type="compositionally biased region" description="Acidic residues" evidence="1">
    <location>
        <begin position="77"/>
        <end position="88"/>
    </location>
</feature>
<feature type="compositionally biased region" description="Basic and acidic residues" evidence="1">
    <location>
        <begin position="325"/>
        <end position="339"/>
    </location>
</feature>
<feature type="compositionally biased region" description="Polar residues" evidence="1">
    <location>
        <begin position="340"/>
        <end position="352"/>
    </location>
</feature>
<sequence length="681" mass="72452">MPSTAPADDDPETPMVLARPRRANAGSHMSKLLALAEAEDAEQAAAYGEIFAEAPDDIEFTAEGADDGDVSLSSSSSEDENAGEEDEGERALRREERGAAGKRKRESLLQQAMKRARAKTAAKAAKAVRLAEDASSAGDTAAVGTAGTAERPRKRSERVSWLPTADDGPTRASSRKLAQMNRAATHERLKEKEQHRLRTVAIMKAAEQRKEGTKAKVLTQADRLAAAAATERQNAKSLNKWEETERRRVEEQRARLAALKNRKLEGPVITYWSGQAVWRGDTLVWVGKPREEKKTAAKGPGILCDNNSAPPTREGSPAVTLQDQASKKPDEELQGEKNEQPSSTTPVHSESNTIDKEPSNNTIKVAKPNATTPSNDTKDANSQATTQSTSDEATIVVQPLKRPASPPAPRSTLPSQPPVTQPSAPPNQTSAPPNQTSAPLPQPSAPLPTKPSAPPSQPSAPPSQPSIPTSTQISSPPTQPAPKPQTLGEILTAQAKSNPSADDHDHPMLDAPSPTKPESSAEEGPFLAGIMQWANTPAGQQSSGAVPASASASVSVPASVLVSASAPASAPVPGSNWTSIPASPSAPWLPSGPPPVLPGWPADLEPRHQFQVSTRVTPEERTRLEALWQAQHPPAHPPLLARVRAHHCALRPRQAGRAEENALRCHWRSGAICRSPHRARV</sequence>
<dbReference type="Pfam" id="PF05764">
    <property type="entry name" value="YL1"/>
    <property type="match status" value="1"/>
</dbReference>
<feature type="compositionally biased region" description="Pro residues" evidence="1">
    <location>
        <begin position="404"/>
        <end position="425"/>
    </location>
</feature>
<dbReference type="InterPro" id="IPR046757">
    <property type="entry name" value="YL1_N"/>
</dbReference>
<evidence type="ECO:0000313" key="4">
    <source>
        <dbReference type="Proteomes" id="UP000799640"/>
    </source>
</evidence>
<dbReference type="Proteomes" id="UP000799640">
    <property type="component" value="Unassembled WGS sequence"/>
</dbReference>
<evidence type="ECO:0000256" key="1">
    <source>
        <dbReference type="SAM" id="MobiDB-lite"/>
    </source>
</evidence>
<feature type="compositionally biased region" description="Basic and acidic residues" evidence="1">
    <location>
        <begin position="89"/>
        <end position="99"/>
    </location>
</feature>
<reference evidence="3" key="1">
    <citation type="journal article" date="2020" name="Stud. Mycol.">
        <title>101 Dothideomycetes genomes: a test case for predicting lifestyles and emergence of pathogens.</title>
        <authorList>
            <person name="Haridas S."/>
            <person name="Albert R."/>
            <person name="Binder M."/>
            <person name="Bloem J."/>
            <person name="Labutti K."/>
            <person name="Salamov A."/>
            <person name="Andreopoulos B."/>
            <person name="Baker S."/>
            <person name="Barry K."/>
            <person name="Bills G."/>
            <person name="Bluhm B."/>
            <person name="Cannon C."/>
            <person name="Castanera R."/>
            <person name="Culley D."/>
            <person name="Daum C."/>
            <person name="Ezra D."/>
            <person name="Gonzalez J."/>
            <person name="Henrissat B."/>
            <person name="Kuo A."/>
            <person name="Liang C."/>
            <person name="Lipzen A."/>
            <person name="Lutzoni F."/>
            <person name="Magnuson J."/>
            <person name="Mondo S."/>
            <person name="Nolan M."/>
            <person name="Ohm R."/>
            <person name="Pangilinan J."/>
            <person name="Park H.-J."/>
            <person name="Ramirez L."/>
            <person name="Alfaro M."/>
            <person name="Sun H."/>
            <person name="Tritt A."/>
            <person name="Yoshinaga Y."/>
            <person name="Zwiers L.-H."/>
            <person name="Turgeon B."/>
            <person name="Goodwin S."/>
            <person name="Spatafora J."/>
            <person name="Crous P."/>
            <person name="Grigoriev I."/>
        </authorList>
    </citation>
    <scope>NUCLEOTIDE SEQUENCE</scope>
    <source>
        <strain evidence="3">CBS 262.69</strain>
    </source>
</reference>
<feature type="compositionally biased region" description="Acidic residues" evidence="1">
    <location>
        <begin position="57"/>
        <end position="69"/>
    </location>
</feature>